<feature type="domain" description="Secretion system C-terminal sorting" evidence="4">
    <location>
        <begin position="622"/>
        <end position="690"/>
    </location>
</feature>
<evidence type="ECO:0000256" key="1">
    <source>
        <dbReference type="ARBA" id="ARBA00022729"/>
    </source>
</evidence>
<feature type="chain" id="PRO_5014390840" evidence="2">
    <location>
        <begin position="21"/>
        <end position="692"/>
    </location>
</feature>
<dbReference type="PANTHER" id="PTHR16026:SF0">
    <property type="entry name" value="CARTILAGE ACIDIC PROTEIN 1"/>
    <property type="match status" value="1"/>
</dbReference>
<feature type="domain" description="ASPIC/UnbV" evidence="3">
    <location>
        <begin position="535"/>
        <end position="602"/>
    </location>
</feature>
<dbReference type="RefSeq" id="WP_103050704.1">
    <property type="nucleotide sequence ID" value="NZ_POWF01000001.1"/>
</dbReference>
<reference evidence="5 6" key="1">
    <citation type="submission" date="2018-01" db="EMBL/GenBank/DDBJ databases">
        <title>The draft genome of Hanstruepera neustonica JCM19743.</title>
        <authorList>
            <person name="He R.-H."/>
            <person name="Du Z.-J."/>
        </authorList>
    </citation>
    <scope>NUCLEOTIDE SEQUENCE [LARGE SCALE GENOMIC DNA]</scope>
    <source>
        <strain evidence="5 6">JCM19743</strain>
    </source>
</reference>
<dbReference type="OrthoDB" id="9816120at2"/>
<dbReference type="InterPro" id="IPR011519">
    <property type="entry name" value="UnbV_ASPIC"/>
</dbReference>
<evidence type="ECO:0000256" key="2">
    <source>
        <dbReference type="SAM" id="SignalP"/>
    </source>
</evidence>
<name>A0A2K1E3Q3_9FLAO</name>
<dbReference type="InterPro" id="IPR028994">
    <property type="entry name" value="Integrin_alpha_N"/>
</dbReference>
<dbReference type="NCBIfam" id="TIGR04183">
    <property type="entry name" value="Por_Secre_tail"/>
    <property type="match status" value="1"/>
</dbReference>
<sequence length="692" mass="74361">MKTKLLFSIIICLATFQMHAQPGNDTLAGAIPITPSPEGTGCATPTFNLPFSTDGTTDSNLQGNCSASGLDQFFSWTATSLGLSFSSQAPGNPGIVIWNTDGTVAYDCATTFSNETLSGWNLGDDLIIQIYDFEGTALSDVAFCLSINNIAPPQPSPITFSTQNFTSLGINQINWAVVDMNGDFLDDIVTVGSYSTSSINVQFQNSGGGFTSVDIDTPDADFAPSWSIGAGDYDRNGYTDLLYGNGSGVTFMKAEVNVGNLNNGNPFDDVTSFIESSGSEYVFSQRSNFADINNDGHLDAFVCHDVAPNVYYINDGAGNLTFNQGGLGDYASGGNYGSIWIDYDNDGDLDMFIAKCGGETERRKNQMLRNNGDGSYTEVAASLGLDDPMQTWSSAWGDFDNDGDMDVFVGASTGTHKFMRNDVNTTGVFTDVTVSSNVTDLSTTGHENLAYDFDNDGNLDIASNGNILFGNGDLTFYTIENPFPYVNGSFGDLNDDGFIDVVTQSNGVGTVHFNGGTSHNWIKIHTVGTTSNINGIGARVEVYTSSGMQIRDVKSGSGFAFMSSLNTHVGLGSETSIIKIIVRWPSGFIDQIDNPAINQSLTIVEGDHSLSVEDLTLSNLVIYPNPVRDNLYFKTNQDLSPKIATIFDLNGKRILNGRIENNTIDVSSLQSGIYLLRIESNGQLITRKLIKL</sequence>
<evidence type="ECO:0000259" key="4">
    <source>
        <dbReference type="Pfam" id="PF18962"/>
    </source>
</evidence>
<evidence type="ECO:0000313" key="5">
    <source>
        <dbReference type="EMBL" id="PNQ74851.1"/>
    </source>
</evidence>
<dbReference type="Pfam" id="PF18962">
    <property type="entry name" value="Por_Secre_tail"/>
    <property type="match status" value="1"/>
</dbReference>
<keyword evidence="6" id="KW-1185">Reference proteome</keyword>
<dbReference type="InterPro" id="IPR026444">
    <property type="entry name" value="Secre_tail"/>
</dbReference>
<accession>A0A2K1E3Q3</accession>
<evidence type="ECO:0000259" key="3">
    <source>
        <dbReference type="Pfam" id="PF07593"/>
    </source>
</evidence>
<dbReference type="InterPro" id="IPR027039">
    <property type="entry name" value="Crtac1"/>
</dbReference>
<comment type="caution">
    <text evidence="5">The sequence shown here is derived from an EMBL/GenBank/DDBJ whole genome shotgun (WGS) entry which is preliminary data.</text>
</comment>
<keyword evidence="1 2" id="KW-0732">Signal</keyword>
<dbReference type="Pfam" id="PF07593">
    <property type="entry name" value="UnbV_ASPIC"/>
    <property type="match status" value="1"/>
</dbReference>
<dbReference type="Proteomes" id="UP000236641">
    <property type="component" value="Unassembled WGS sequence"/>
</dbReference>
<dbReference type="EMBL" id="POWF01000001">
    <property type="protein sequence ID" value="PNQ74851.1"/>
    <property type="molecule type" value="Genomic_DNA"/>
</dbReference>
<protein>
    <submittedName>
        <fullName evidence="5">RNA-binding protein</fullName>
    </submittedName>
</protein>
<organism evidence="5 6">
    <name type="scientific">Hanstruepera neustonica</name>
    <dbReference type="NCBI Taxonomy" id="1445657"/>
    <lineage>
        <taxon>Bacteria</taxon>
        <taxon>Pseudomonadati</taxon>
        <taxon>Bacteroidota</taxon>
        <taxon>Flavobacteriia</taxon>
        <taxon>Flavobacteriales</taxon>
        <taxon>Flavobacteriaceae</taxon>
        <taxon>Hanstruepera</taxon>
    </lineage>
</organism>
<dbReference type="Pfam" id="PF13517">
    <property type="entry name" value="FG-GAP_3"/>
    <property type="match status" value="1"/>
</dbReference>
<feature type="signal peptide" evidence="2">
    <location>
        <begin position="1"/>
        <end position="20"/>
    </location>
</feature>
<evidence type="ECO:0000313" key="6">
    <source>
        <dbReference type="Proteomes" id="UP000236641"/>
    </source>
</evidence>
<dbReference type="Gene3D" id="2.130.10.130">
    <property type="entry name" value="Integrin alpha, N-terminal"/>
    <property type="match status" value="1"/>
</dbReference>
<dbReference type="InterPro" id="IPR013517">
    <property type="entry name" value="FG-GAP"/>
</dbReference>
<dbReference type="SUPFAM" id="SSF69318">
    <property type="entry name" value="Integrin alpha N-terminal domain"/>
    <property type="match status" value="2"/>
</dbReference>
<proteinExistence type="predicted"/>
<dbReference type="PANTHER" id="PTHR16026">
    <property type="entry name" value="CARTILAGE ACIDIC PROTEIN 1"/>
    <property type="match status" value="1"/>
</dbReference>
<gene>
    <name evidence="5" type="ORF">C1T31_01560</name>
</gene>
<dbReference type="AlphaFoldDB" id="A0A2K1E3Q3"/>